<evidence type="ECO:0000259" key="1">
    <source>
        <dbReference type="Pfam" id="PF11845"/>
    </source>
</evidence>
<name>A0A930YXB2_9FLAO</name>
<comment type="caution">
    <text evidence="2">The sequence shown here is derived from an EMBL/GenBank/DDBJ whole genome shotgun (WGS) entry which is preliminary data.</text>
</comment>
<dbReference type="EMBL" id="JADKYY010000012">
    <property type="protein sequence ID" value="MBF5027948.1"/>
    <property type="molecule type" value="Genomic_DNA"/>
</dbReference>
<reference evidence="2" key="1">
    <citation type="submission" date="2020-11" db="EMBL/GenBank/DDBJ databases">
        <title>Genome seq and assembly of Planobacterium sp.</title>
        <authorList>
            <person name="Chhetri G."/>
        </authorList>
    </citation>
    <scope>NUCLEOTIDE SEQUENCE</scope>
    <source>
        <strain evidence="2">GCR5</strain>
    </source>
</reference>
<dbReference type="Pfam" id="PF11845">
    <property type="entry name" value="Tll0287-like"/>
    <property type="match status" value="1"/>
</dbReference>
<dbReference type="InterPro" id="IPR021796">
    <property type="entry name" value="Tll0287-like_dom"/>
</dbReference>
<dbReference type="RefSeq" id="WP_194739872.1">
    <property type="nucleotide sequence ID" value="NZ_JADKYY010000012.1"/>
</dbReference>
<keyword evidence="3" id="KW-1185">Reference proteome</keyword>
<sequence>MRTLLLSFLMLLSALQCTKKSDSIAASSSAVKEFSAAERAQLPLVSKTFKESLLKEVSTRMSSEGPAAAVAYCHENALPLTDSIAKAHQLKIYRVSDKPRNSKNAPSTSELALINHYKEALLEGRKLKDSLSAGVYYSPLITSGACLKCHGTPDNLSPQALAVIKEKYPADKAAGYKEGEVRGLVVITPLP</sequence>
<gene>
    <name evidence="2" type="ORF">IC612_09080</name>
</gene>
<accession>A0A930YXB2</accession>
<protein>
    <submittedName>
        <fullName evidence="2">DUF3365 domain-containing protein</fullName>
    </submittedName>
</protein>
<dbReference type="Proteomes" id="UP000694480">
    <property type="component" value="Unassembled WGS sequence"/>
</dbReference>
<proteinExistence type="predicted"/>
<evidence type="ECO:0000313" key="2">
    <source>
        <dbReference type="EMBL" id="MBF5027948.1"/>
    </source>
</evidence>
<organism evidence="2 3">
    <name type="scientific">Planobacterium oryzisoli</name>
    <dbReference type="NCBI Taxonomy" id="2771435"/>
    <lineage>
        <taxon>Bacteria</taxon>
        <taxon>Pseudomonadati</taxon>
        <taxon>Bacteroidota</taxon>
        <taxon>Flavobacteriia</taxon>
        <taxon>Flavobacteriales</taxon>
        <taxon>Weeksellaceae</taxon>
        <taxon>Chryseobacterium group</taxon>
        <taxon>Chryseobacterium</taxon>
    </lineage>
</organism>
<evidence type="ECO:0000313" key="3">
    <source>
        <dbReference type="Proteomes" id="UP000694480"/>
    </source>
</evidence>
<dbReference type="AlphaFoldDB" id="A0A930YXB2"/>
<feature type="domain" description="Tll0287-like" evidence="1">
    <location>
        <begin position="17"/>
        <end position="188"/>
    </location>
</feature>